<proteinExistence type="predicted"/>
<sequence length="336" mass="38485">MTRDKYQARLLRNEEYPLWDTLVRKSPQGSIFSNSEYLQILADATNNRLQMVGCFEDNTLIGGCSLFVRKKRLRGTHAVSNGPDTPFCGFISQKADPGRVRKSEMEYTECINALCDYIENQNYSLISVTNSPELMDIRPFLRRGWRGAVAYTYYIDLLYADIDSFSTSVKKSILAAQKKNLVYEASKDAKSHCGILTEVFQHSHALPPFNETVIKRFLNFFHSNNSGDMRIIKDSSGNILASYIWLWDNNRAYAWSGGALPSTEFQDGGANKLMFYSFLEELKEKGLPEVNIMHGNTPRLTSFATGFNPRLVPYYIVERNSFYIRCLKGLQHYLNR</sequence>
<comment type="caution">
    <text evidence="2">The sequence shown here is derived from an EMBL/GenBank/DDBJ whole genome shotgun (WGS) entry which is preliminary data.</text>
</comment>
<evidence type="ECO:0000259" key="1">
    <source>
        <dbReference type="Pfam" id="PF13480"/>
    </source>
</evidence>
<dbReference type="PANTHER" id="PTHR36174">
    <property type="entry name" value="LIPID II:GLYCINE GLYCYLTRANSFERASE"/>
    <property type="match status" value="1"/>
</dbReference>
<evidence type="ECO:0000313" key="2">
    <source>
        <dbReference type="EMBL" id="MBR1369948.1"/>
    </source>
</evidence>
<dbReference type="Proteomes" id="UP000730161">
    <property type="component" value="Unassembled WGS sequence"/>
</dbReference>
<organism evidence="2 3">
    <name type="scientific">Methanocalculus chunghsingensis</name>
    <dbReference type="NCBI Taxonomy" id="156457"/>
    <lineage>
        <taxon>Archaea</taxon>
        <taxon>Methanobacteriati</taxon>
        <taxon>Methanobacteriota</taxon>
        <taxon>Stenosarchaea group</taxon>
        <taxon>Methanomicrobia</taxon>
        <taxon>Methanomicrobiales</taxon>
        <taxon>Methanocalculaceae</taxon>
        <taxon>Methanocalculus</taxon>
    </lineage>
</organism>
<protein>
    <recommendedName>
        <fullName evidence="1">BioF2-like acetyltransferase domain-containing protein</fullName>
    </recommendedName>
</protein>
<dbReference type="PANTHER" id="PTHR36174:SF1">
    <property type="entry name" value="LIPID II:GLYCINE GLYCYLTRANSFERASE"/>
    <property type="match status" value="1"/>
</dbReference>
<dbReference type="InterPro" id="IPR038740">
    <property type="entry name" value="BioF2-like_GNAT_dom"/>
</dbReference>
<dbReference type="InterPro" id="IPR050644">
    <property type="entry name" value="PG_Glycine_Bridge_Synth"/>
</dbReference>
<evidence type="ECO:0000313" key="3">
    <source>
        <dbReference type="Proteomes" id="UP000730161"/>
    </source>
</evidence>
<dbReference type="RefSeq" id="WP_211531706.1">
    <property type="nucleotide sequence ID" value="NZ_JWHL01000026.1"/>
</dbReference>
<dbReference type="OrthoDB" id="140543at2157"/>
<dbReference type="Pfam" id="PF13480">
    <property type="entry name" value="Acetyltransf_6"/>
    <property type="match status" value="1"/>
</dbReference>
<keyword evidence="3" id="KW-1185">Reference proteome</keyword>
<reference evidence="2" key="1">
    <citation type="submission" date="2014-12" db="EMBL/GenBank/DDBJ databases">
        <authorList>
            <person name="Huang H.-H."/>
            <person name="Chen S.-C."/>
            <person name="Lai M.-C."/>
        </authorList>
    </citation>
    <scope>NUCLEOTIDE SEQUENCE</scope>
    <source>
        <strain evidence="2">K1F9705b</strain>
    </source>
</reference>
<dbReference type="EMBL" id="JWHL01000026">
    <property type="protein sequence ID" value="MBR1369948.1"/>
    <property type="molecule type" value="Genomic_DNA"/>
</dbReference>
<gene>
    <name evidence="2" type="ORF">RJ53_10855</name>
</gene>
<feature type="domain" description="BioF2-like acetyltransferase" evidence="1">
    <location>
        <begin position="202"/>
        <end position="297"/>
    </location>
</feature>
<dbReference type="InterPro" id="IPR016181">
    <property type="entry name" value="Acyl_CoA_acyltransferase"/>
</dbReference>
<dbReference type="AlphaFoldDB" id="A0A8J7WBZ0"/>
<accession>A0A8J7WBZ0</accession>
<dbReference type="Gene3D" id="3.40.630.30">
    <property type="match status" value="1"/>
</dbReference>
<name>A0A8J7WBZ0_9EURY</name>
<dbReference type="SUPFAM" id="SSF55729">
    <property type="entry name" value="Acyl-CoA N-acyltransferases (Nat)"/>
    <property type="match status" value="1"/>
</dbReference>